<evidence type="ECO:0000256" key="1">
    <source>
        <dbReference type="ARBA" id="ARBA00022737"/>
    </source>
</evidence>
<dbReference type="PANTHER" id="PTHR44207:SF2">
    <property type="entry name" value="REPEAT PROTEIN, PUTATIVE-RELATED"/>
    <property type="match status" value="1"/>
</dbReference>
<sequence length="334" mass="38810">MTNLMTNLMTDSNLFLPPEIWIHISDYVQENKLNLFFTNTDFLSLINLLPDYHDVFIYAVQNNYLHIIKHIINLKNVNPGIINFIYVNLDNGIYEASKFGHLEIIKYLISLGKKDNGQHIKCSCNRSMVKAAKKGYIDIVKYFISIGTNINYKNQAVFRKSAKKGHLNIVKYLVELGANIQVYDNDAIKYAAFYGHLDMVKYLVEKGADINAGDNFVISYAACNGYLEMVKYLVANGANIHANDHFAYRMAKNNKHYDIVKYFESLIVNIDFINIWYGFYYNPIEPINSKLLMKNFRAIIKKRYTKSIIKTKREILNDFEINGIDISIIHYNYH</sequence>
<keyword evidence="2" id="KW-0040">ANK repeat</keyword>
<dbReference type="EMBL" id="MG779386">
    <property type="protein sequence ID" value="AUV58911.1"/>
    <property type="molecule type" value="Genomic_DNA"/>
</dbReference>
<name>A0A2K9V9M6_9VIRU</name>
<dbReference type="InterPro" id="IPR002110">
    <property type="entry name" value="Ankyrin_rpt"/>
</dbReference>
<evidence type="ECO:0000313" key="3">
    <source>
        <dbReference type="EMBL" id="AUV58911.1"/>
    </source>
</evidence>
<organism evidence="3">
    <name type="scientific">Bandra megavirus</name>
    <dbReference type="NCBI Taxonomy" id="2071566"/>
    <lineage>
        <taxon>Viruses</taxon>
        <taxon>Varidnaviria</taxon>
        <taxon>Bamfordvirae</taxon>
        <taxon>Nucleocytoviricota</taxon>
        <taxon>Megaviricetes</taxon>
        <taxon>Imitervirales</taxon>
        <taxon>Mimiviridae</taxon>
        <taxon>Megamimivirinae</taxon>
        <taxon>Megavirus</taxon>
    </lineage>
</organism>
<dbReference type="PROSITE" id="PS50297">
    <property type="entry name" value="ANK_REP_REGION"/>
    <property type="match status" value="1"/>
</dbReference>
<dbReference type="InterPro" id="IPR036770">
    <property type="entry name" value="Ankyrin_rpt-contain_sf"/>
</dbReference>
<proteinExistence type="predicted"/>
<protein>
    <submittedName>
        <fullName evidence="3">Ankyrin repeat protein</fullName>
    </submittedName>
</protein>
<dbReference type="Gene3D" id="1.25.40.20">
    <property type="entry name" value="Ankyrin repeat-containing domain"/>
    <property type="match status" value="2"/>
</dbReference>
<evidence type="ECO:0000256" key="2">
    <source>
        <dbReference type="ARBA" id="ARBA00023043"/>
    </source>
</evidence>
<keyword evidence="1" id="KW-0677">Repeat</keyword>
<dbReference type="Pfam" id="PF00023">
    <property type="entry name" value="Ank"/>
    <property type="match status" value="1"/>
</dbReference>
<dbReference type="PROSITE" id="PS50088">
    <property type="entry name" value="ANK_REPEAT"/>
    <property type="match status" value="3"/>
</dbReference>
<reference evidence="3" key="1">
    <citation type="submission" date="2018-01" db="EMBL/GenBank/DDBJ databases">
        <title>Draft genome sequence of Bandra megavirus.</title>
        <authorList>
            <person name="Chatterjee A."/>
            <person name="Yadav R."/>
            <person name="Kondabagil K."/>
        </authorList>
    </citation>
    <scope>NUCLEOTIDE SEQUENCE</scope>
    <source>
        <strain evidence="3">KK-1</strain>
    </source>
</reference>
<dbReference type="PANTHER" id="PTHR44207">
    <property type="entry name" value="SURFACE ANTIGEN BSPA-LIKE-RELATED"/>
    <property type="match status" value="1"/>
</dbReference>
<dbReference type="SUPFAM" id="SSF48403">
    <property type="entry name" value="Ankyrin repeat"/>
    <property type="match status" value="1"/>
</dbReference>
<accession>A0A2K9V9M6</accession>
<dbReference type="Pfam" id="PF12796">
    <property type="entry name" value="Ank_2"/>
    <property type="match status" value="1"/>
</dbReference>
<dbReference type="SMART" id="SM00248">
    <property type="entry name" value="ANK"/>
    <property type="match status" value="6"/>
</dbReference>